<dbReference type="AlphaFoldDB" id="A0A0E9PS43"/>
<organism evidence="1">
    <name type="scientific">Anguilla anguilla</name>
    <name type="common">European freshwater eel</name>
    <name type="synonym">Muraena anguilla</name>
    <dbReference type="NCBI Taxonomy" id="7936"/>
    <lineage>
        <taxon>Eukaryota</taxon>
        <taxon>Metazoa</taxon>
        <taxon>Chordata</taxon>
        <taxon>Craniata</taxon>
        <taxon>Vertebrata</taxon>
        <taxon>Euteleostomi</taxon>
        <taxon>Actinopterygii</taxon>
        <taxon>Neopterygii</taxon>
        <taxon>Teleostei</taxon>
        <taxon>Anguilliformes</taxon>
        <taxon>Anguillidae</taxon>
        <taxon>Anguilla</taxon>
    </lineage>
</organism>
<dbReference type="EMBL" id="GBXM01101687">
    <property type="protein sequence ID" value="JAH06890.1"/>
    <property type="molecule type" value="Transcribed_RNA"/>
</dbReference>
<evidence type="ECO:0000313" key="1">
    <source>
        <dbReference type="EMBL" id="JAH06890.1"/>
    </source>
</evidence>
<proteinExistence type="predicted"/>
<name>A0A0E9PS43_ANGAN</name>
<reference evidence="1" key="1">
    <citation type="submission" date="2014-11" db="EMBL/GenBank/DDBJ databases">
        <authorList>
            <person name="Amaro Gonzalez C."/>
        </authorList>
    </citation>
    <scope>NUCLEOTIDE SEQUENCE</scope>
</reference>
<protein>
    <submittedName>
        <fullName evidence="1">Uncharacterized protein</fullName>
    </submittedName>
</protein>
<sequence length="26" mass="2827">MEFFSDGTVARDSTQGLKIEKSLPGI</sequence>
<reference evidence="1" key="2">
    <citation type="journal article" date="2015" name="Fish Shellfish Immunol.">
        <title>Early steps in the European eel (Anguilla anguilla)-Vibrio vulnificus interaction in the gills: Role of the RtxA13 toxin.</title>
        <authorList>
            <person name="Callol A."/>
            <person name="Pajuelo D."/>
            <person name="Ebbesson L."/>
            <person name="Teles M."/>
            <person name="MacKenzie S."/>
            <person name="Amaro C."/>
        </authorList>
    </citation>
    <scope>NUCLEOTIDE SEQUENCE</scope>
</reference>
<accession>A0A0E9PS43</accession>